<dbReference type="PANTHER" id="PTHR33103:SF101">
    <property type="match status" value="1"/>
</dbReference>
<accession>A0A368R3F4</accession>
<protein>
    <submittedName>
        <fullName evidence="1">Uncharacterized protein</fullName>
    </submittedName>
</protein>
<reference evidence="1" key="1">
    <citation type="journal article" date="2012" name="Nat. Biotechnol.">
        <title>Reference genome sequence of the model plant Setaria.</title>
        <authorList>
            <person name="Bennetzen J.L."/>
            <person name="Schmutz J."/>
            <person name="Wang H."/>
            <person name="Percifield R."/>
            <person name="Hawkins J."/>
            <person name="Pontaroli A.C."/>
            <person name="Estep M."/>
            <person name="Feng L."/>
            <person name="Vaughn J.N."/>
            <person name="Grimwood J."/>
            <person name="Jenkins J."/>
            <person name="Barry K."/>
            <person name="Lindquist E."/>
            <person name="Hellsten U."/>
            <person name="Deshpande S."/>
            <person name="Wang X."/>
            <person name="Wu X."/>
            <person name="Mitros T."/>
            <person name="Triplett J."/>
            <person name="Yang X."/>
            <person name="Ye C.Y."/>
            <person name="Mauro-Herrera M."/>
            <person name="Wang L."/>
            <person name="Li P."/>
            <person name="Sharma M."/>
            <person name="Sharma R."/>
            <person name="Ronald P.C."/>
            <person name="Panaud O."/>
            <person name="Kellogg E.A."/>
            <person name="Brutnell T.P."/>
            <person name="Doust A.N."/>
            <person name="Tuskan G.A."/>
            <person name="Rokhsar D."/>
            <person name="Devos K.M."/>
        </authorList>
    </citation>
    <scope>NUCLEOTIDE SEQUENCE [LARGE SCALE GENOMIC DNA]</scope>
    <source>
        <strain evidence="1">Yugu1</strain>
    </source>
</reference>
<proteinExistence type="predicted"/>
<dbReference type="OrthoDB" id="687098at2759"/>
<sequence>MPSSSFEPCHYNYSSCGNRGGRNCGSYMTDVRGTRYPNCANDMTAALHYVSPAWSGRANPSQVLAKSTSSEGSTTQAAAEAATYMVLDDLTVTPHAPMSANSTVALLGTFGVTDLGAVQEMTVRLRYNEGLGILRASLHSRTVLTDVFLGEVRA</sequence>
<organism evidence="1">
    <name type="scientific">Setaria italica</name>
    <name type="common">Foxtail millet</name>
    <name type="synonym">Panicum italicum</name>
    <dbReference type="NCBI Taxonomy" id="4555"/>
    <lineage>
        <taxon>Eukaryota</taxon>
        <taxon>Viridiplantae</taxon>
        <taxon>Streptophyta</taxon>
        <taxon>Embryophyta</taxon>
        <taxon>Tracheophyta</taxon>
        <taxon>Spermatophyta</taxon>
        <taxon>Magnoliopsida</taxon>
        <taxon>Liliopsida</taxon>
        <taxon>Poales</taxon>
        <taxon>Poaceae</taxon>
        <taxon>PACMAD clade</taxon>
        <taxon>Panicoideae</taxon>
        <taxon>Panicodae</taxon>
        <taxon>Paniceae</taxon>
        <taxon>Cenchrinae</taxon>
        <taxon>Setaria</taxon>
    </lineage>
</organism>
<dbReference type="AlphaFoldDB" id="A0A368R3F4"/>
<dbReference type="EMBL" id="CM003532">
    <property type="protein sequence ID" value="RCV24726.1"/>
    <property type="molecule type" value="Genomic_DNA"/>
</dbReference>
<gene>
    <name evidence="1" type="ORF">SETIT_5G108900v2</name>
</gene>
<dbReference type="Pfam" id="PF05056">
    <property type="entry name" value="DUF674"/>
    <property type="match status" value="1"/>
</dbReference>
<dbReference type="PANTHER" id="PTHR33103">
    <property type="entry name" value="OS01G0153900 PROTEIN"/>
    <property type="match status" value="1"/>
</dbReference>
<evidence type="ECO:0000313" key="1">
    <source>
        <dbReference type="EMBL" id="RCV24726.1"/>
    </source>
</evidence>
<name>A0A368R3F4_SETIT</name>
<reference evidence="1" key="2">
    <citation type="submission" date="2015-07" db="EMBL/GenBank/DDBJ databases">
        <authorList>
            <person name="Noorani M."/>
        </authorList>
    </citation>
    <scope>NUCLEOTIDE SEQUENCE</scope>
    <source>
        <strain evidence="1">Yugu1</strain>
    </source>
</reference>
<dbReference type="InterPro" id="IPR007750">
    <property type="entry name" value="DUF674"/>
</dbReference>